<reference evidence="7 8" key="1">
    <citation type="submission" date="2023-12" db="EMBL/GenBank/DDBJ databases">
        <title>Pseudomonas sp. T5W1.</title>
        <authorList>
            <person name="Maltman C."/>
        </authorList>
    </citation>
    <scope>NUCLEOTIDE SEQUENCE [LARGE SCALE GENOMIC DNA]</scope>
    <source>
        <strain evidence="7 8">T5W1</strain>
    </source>
</reference>
<dbReference type="RefSeq" id="WP_322948451.1">
    <property type="nucleotide sequence ID" value="NZ_JAYEET010000013.1"/>
</dbReference>
<dbReference type="Gene3D" id="3.30.1060.10">
    <property type="entry name" value="Peptide methionine sulphoxide reductase MsrA"/>
    <property type="match status" value="1"/>
</dbReference>
<dbReference type="EC" id="1.8.4.11" evidence="4"/>
<name>A0ABU5P6A4_9PSED</name>
<evidence type="ECO:0000256" key="3">
    <source>
        <dbReference type="ARBA" id="ARBA00048782"/>
    </source>
</evidence>
<dbReference type="EMBL" id="JAYEET010000013">
    <property type="protein sequence ID" value="MEA1605187.1"/>
    <property type="molecule type" value="Genomic_DNA"/>
</dbReference>
<sequence length="222" mass="24403">MTHITSHWRSRLLGSAVLVLGGLLAACEPTAAQAPQAPMQANTTTVENPGVAIFAGGCFWCTESDFDKVPGVIETTSGYIGGHVDNPTYEQVSAGNSGHIEAVRVRFDPSKTSYAQLLEAFWPTIDPITANAQFCDRGSQYRSAIFYSTAEEQQLAEASKAALDKSGRLPAPVVTEILPAGTFYPAEDYHQDYYQRNPLRYTYYRNGCGRDQRLEQLWGKKP</sequence>
<dbReference type="InterPro" id="IPR002569">
    <property type="entry name" value="Met_Sox_Rdtase_MsrA_dom"/>
</dbReference>
<comment type="function">
    <text evidence="4">Has an important function as a repair enzyme for proteins that have been inactivated by oxidation. Catalyzes the reversible oxidation-reduction of methionine sulfoxide in proteins to methionine.</text>
</comment>
<dbReference type="NCBIfam" id="TIGR00401">
    <property type="entry name" value="msrA"/>
    <property type="match status" value="1"/>
</dbReference>
<feature type="active site" evidence="4">
    <location>
        <position position="58"/>
    </location>
</feature>
<feature type="chain" id="PRO_5045686692" description="Peptide methionine sulfoxide reductase MsrA" evidence="5">
    <location>
        <begin position="26"/>
        <end position="222"/>
    </location>
</feature>
<comment type="similarity">
    <text evidence="4">Belongs to the MsrA Met sulfoxide reductase family.</text>
</comment>
<keyword evidence="5" id="KW-0732">Signal</keyword>
<dbReference type="HAMAP" id="MF_01401">
    <property type="entry name" value="MsrA"/>
    <property type="match status" value="1"/>
</dbReference>
<comment type="caution">
    <text evidence="7">The sequence shown here is derived from an EMBL/GenBank/DDBJ whole genome shotgun (WGS) entry which is preliminary data.</text>
</comment>
<keyword evidence="1 4" id="KW-0560">Oxidoreductase</keyword>
<evidence type="ECO:0000313" key="8">
    <source>
        <dbReference type="Proteomes" id="UP001292571"/>
    </source>
</evidence>
<comment type="catalytic activity">
    <reaction evidence="3 4">
        <text>[thioredoxin]-disulfide + L-methionine + H2O = L-methionine (S)-S-oxide + [thioredoxin]-dithiol</text>
        <dbReference type="Rhea" id="RHEA:19993"/>
        <dbReference type="Rhea" id="RHEA-COMP:10698"/>
        <dbReference type="Rhea" id="RHEA-COMP:10700"/>
        <dbReference type="ChEBI" id="CHEBI:15377"/>
        <dbReference type="ChEBI" id="CHEBI:29950"/>
        <dbReference type="ChEBI" id="CHEBI:50058"/>
        <dbReference type="ChEBI" id="CHEBI:57844"/>
        <dbReference type="ChEBI" id="CHEBI:58772"/>
        <dbReference type="EC" id="1.8.4.11"/>
    </reaction>
</comment>
<evidence type="ECO:0000256" key="4">
    <source>
        <dbReference type="HAMAP-Rule" id="MF_01401"/>
    </source>
</evidence>
<accession>A0ABU5P6A4</accession>
<dbReference type="Pfam" id="PF01625">
    <property type="entry name" value="PMSR"/>
    <property type="match status" value="1"/>
</dbReference>
<keyword evidence="8" id="KW-1185">Reference proteome</keyword>
<comment type="catalytic activity">
    <reaction evidence="2 4">
        <text>L-methionyl-[protein] + [thioredoxin]-disulfide + H2O = L-methionyl-(S)-S-oxide-[protein] + [thioredoxin]-dithiol</text>
        <dbReference type="Rhea" id="RHEA:14217"/>
        <dbReference type="Rhea" id="RHEA-COMP:10698"/>
        <dbReference type="Rhea" id="RHEA-COMP:10700"/>
        <dbReference type="Rhea" id="RHEA-COMP:12313"/>
        <dbReference type="Rhea" id="RHEA-COMP:12315"/>
        <dbReference type="ChEBI" id="CHEBI:15377"/>
        <dbReference type="ChEBI" id="CHEBI:16044"/>
        <dbReference type="ChEBI" id="CHEBI:29950"/>
        <dbReference type="ChEBI" id="CHEBI:44120"/>
        <dbReference type="ChEBI" id="CHEBI:50058"/>
        <dbReference type="EC" id="1.8.4.11"/>
    </reaction>
</comment>
<dbReference type="SUPFAM" id="SSF55068">
    <property type="entry name" value="Peptide methionine sulfoxide reductase"/>
    <property type="match status" value="1"/>
</dbReference>
<evidence type="ECO:0000313" key="7">
    <source>
        <dbReference type="EMBL" id="MEA1605187.1"/>
    </source>
</evidence>
<feature type="signal peptide" evidence="5">
    <location>
        <begin position="1"/>
        <end position="25"/>
    </location>
</feature>
<evidence type="ECO:0000256" key="5">
    <source>
        <dbReference type="SAM" id="SignalP"/>
    </source>
</evidence>
<evidence type="ECO:0000259" key="6">
    <source>
        <dbReference type="Pfam" id="PF01625"/>
    </source>
</evidence>
<evidence type="ECO:0000256" key="1">
    <source>
        <dbReference type="ARBA" id="ARBA00023002"/>
    </source>
</evidence>
<proteinExistence type="inferred from homology"/>
<dbReference type="PANTHER" id="PTHR43774">
    <property type="entry name" value="PEPTIDE METHIONINE SULFOXIDE REDUCTASE"/>
    <property type="match status" value="1"/>
</dbReference>
<dbReference type="InterPro" id="IPR036509">
    <property type="entry name" value="Met_Sox_Rdtase_MsrA_sf"/>
</dbReference>
<gene>
    <name evidence="4 7" type="primary">msrA</name>
    <name evidence="7" type="ORF">SOP97_05055</name>
</gene>
<feature type="domain" description="Peptide methionine sulphoxide reductase MsrA" evidence="6">
    <location>
        <begin position="52"/>
        <end position="202"/>
    </location>
</feature>
<dbReference type="GO" id="GO:0008113">
    <property type="term" value="F:peptide-methionine (S)-S-oxide reductase activity"/>
    <property type="evidence" value="ECO:0007669"/>
    <property type="project" value="UniProtKB-EC"/>
</dbReference>
<protein>
    <recommendedName>
        <fullName evidence="4">Peptide methionine sulfoxide reductase MsrA</fullName>
        <shortName evidence="4">Protein-methionine-S-oxide reductase</shortName>
        <ecNumber evidence="4">1.8.4.11</ecNumber>
    </recommendedName>
    <alternativeName>
        <fullName evidence="4">Peptide-methionine (S)-S-oxide reductase</fullName>
        <shortName evidence="4">Peptide Met(O) reductase</shortName>
    </alternativeName>
</protein>
<evidence type="ECO:0000256" key="2">
    <source>
        <dbReference type="ARBA" id="ARBA00047806"/>
    </source>
</evidence>
<dbReference type="PANTHER" id="PTHR43774:SF1">
    <property type="entry name" value="PEPTIDE METHIONINE SULFOXIDE REDUCTASE MSRA 2"/>
    <property type="match status" value="1"/>
</dbReference>
<organism evidence="7 8">
    <name type="scientific">Pseudomonas spirodelae</name>
    <dbReference type="NCBI Taxonomy" id="3101751"/>
    <lineage>
        <taxon>Bacteria</taxon>
        <taxon>Pseudomonadati</taxon>
        <taxon>Pseudomonadota</taxon>
        <taxon>Gammaproteobacteria</taxon>
        <taxon>Pseudomonadales</taxon>
        <taxon>Pseudomonadaceae</taxon>
        <taxon>Pseudomonas</taxon>
    </lineage>
</organism>
<dbReference type="Proteomes" id="UP001292571">
    <property type="component" value="Unassembled WGS sequence"/>
</dbReference>